<proteinExistence type="inferred from homology"/>
<evidence type="ECO:0000256" key="9">
    <source>
        <dbReference type="SAM" id="Phobius"/>
    </source>
</evidence>
<keyword evidence="5 9" id="KW-1133">Transmembrane helix</keyword>
<keyword evidence="4 9" id="KW-0812">Transmembrane</keyword>
<dbReference type="AlphaFoldDB" id="A0A915L8T7"/>
<feature type="transmembrane region" description="Helical" evidence="9">
    <location>
        <begin position="224"/>
        <end position="246"/>
    </location>
</feature>
<reference evidence="11" key="1">
    <citation type="submission" date="2022-11" db="UniProtKB">
        <authorList>
            <consortium name="WormBaseParasite"/>
        </authorList>
    </citation>
    <scope>IDENTIFICATION</scope>
</reference>
<evidence type="ECO:0000256" key="3">
    <source>
        <dbReference type="ARBA" id="ARBA00014572"/>
    </source>
</evidence>
<comment type="similarity">
    <text evidence="2">Belongs to the TMEM168 family.</text>
</comment>
<sequence>MALTEHDEDDVKDLKIVDSRGHNSRTFLCDILNNLPDFIICCGVALGLYCRWVHYSSTLVLSVGLCGIFIFSTNLALRYYFSIFAFNPLFQVWLSASITLIGLLDDFRLSSPQKYLDNLVDVFFIGGCSTHFLAQFLLIVCRNAGKYSKERVKIMSINDYCRIVGMISASLTSGSNFLPIFGLISACFVNLLALKLKSMVAILNMLTLCALSESYIFPHLNLSINPYAIICVLLRLYNKPIVELFFILSSTSRLERYSSCILSRKFILRLFILLYSLSEATFFYIYAREIGKHKEWYVVVPIFAAISIFWLLTKLLVLVVLHNLIEKFHQCKLCLMSEGLMVDSSANTEEVTFTLKKILAAKGLRYFGLVAHKLVYASILATCLIAAVCWTTFNVYQYALTSIVVALQILFCELLNEFTYNLGGTCVGYGIVVPVAVSRSDNFVAVLSQQFVQTITLRATTCIDAMVKFFGQHLVENFGCDLSTSGLDWSDIRKKLATFFDQSTPEGPPFDTYILYYSGPVNDKGDWAMTGNTVVSLGNILEIWREKSSNNDNSGTNKYCRKHSRLILICDCLYSDQWLKLIKKISAHDFVAMQTFSLDDKVRTAVTTSTMEAKSIETSLVEVNPPPCIGDFTRLWVEYNGPNSKNRSLFESIAPDLHPRYQISKNWSDFHFARPNTKDICDFWRCHLPACAHRTLGCFVAVVNAPPLLPDSLSDYLTCLHFFKRWRMKFFPPAELDTGHGFKLVKG</sequence>
<keyword evidence="7" id="KW-0325">Glycoprotein</keyword>
<evidence type="ECO:0000256" key="5">
    <source>
        <dbReference type="ARBA" id="ARBA00022989"/>
    </source>
</evidence>
<feature type="transmembrane region" description="Helical" evidence="9">
    <location>
        <begin position="298"/>
        <end position="321"/>
    </location>
</feature>
<keyword evidence="6 9" id="KW-0472">Membrane</keyword>
<accession>A0A915L8T7</accession>
<name>A0A915L8T7_ROMCU</name>
<organism evidence="10 11">
    <name type="scientific">Romanomermis culicivorax</name>
    <name type="common">Nematode worm</name>
    <dbReference type="NCBI Taxonomy" id="13658"/>
    <lineage>
        <taxon>Eukaryota</taxon>
        <taxon>Metazoa</taxon>
        <taxon>Ecdysozoa</taxon>
        <taxon>Nematoda</taxon>
        <taxon>Enoplea</taxon>
        <taxon>Dorylaimia</taxon>
        <taxon>Mermithida</taxon>
        <taxon>Mermithoidea</taxon>
        <taxon>Mermithidae</taxon>
        <taxon>Romanomermis</taxon>
    </lineage>
</organism>
<feature type="transmembrane region" description="Helical" evidence="9">
    <location>
        <begin position="79"/>
        <end position="102"/>
    </location>
</feature>
<protein>
    <recommendedName>
        <fullName evidence="3">Transmembrane protein 168</fullName>
    </recommendedName>
</protein>
<evidence type="ECO:0000313" key="11">
    <source>
        <dbReference type="WBParaSite" id="nRc.2.0.1.t46858-RA"/>
    </source>
</evidence>
<dbReference type="Proteomes" id="UP000887565">
    <property type="component" value="Unplaced"/>
</dbReference>
<evidence type="ECO:0000313" key="10">
    <source>
        <dbReference type="Proteomes" id="UP000887565"/>
    </source>
</evidence>
<dbReference type="PANTHER" id="PTHR14437:SF2">
    <property type="entry name" value="TRANSMEMBRANE PROTEIN 168"/>
    <property type="match status" value="1"/>
</dbReference>
<feature type="transmembrane region" description="Helical" evidence="9">
    <location>
        <begin position="374"/>
        <end position="393"/>
    </location>
</feature>
<feature type="transmembrane region" description="Helical" evidence="9">
    <location>
        <begin position="266"/>
        <end position="286"/>
    </location>
</feature>
<evidence type="ECO:0000256" key="8">
    <source>
        <dbReference type="ARBA" id="ARBA00023242"/>
    </source>
</evidence>
<dbReference type="WBParaSite" id="nRc.2.0.1.t46858-RA">
    <property type="protein sequence ID" value="nRc.2.0.1.t46858-RA"/>
    <property type="gene ID" value="nRc.2.0.1.g46858"/>
</dbReference>
<dbReference type="OMA" id="YGISKHW"/>
<dbReference type="PANTHER" id="PTHR14437">
    <property type="entry name" value="TRANSMEMBRANE PROTEIN 168"/>
    <property type="match status" value="1"/>
</dbReference>
<evidence type="ECO:0000256" key="2">
    <source>
        <dbReference type="ARBA" id="ARBA00007329"/>
    </source>
</evidence>
<evidence type="ECO:0000256" key="7">
    <source>
        <dbReference type="ARBA" id="ARBA00023180"/>
    </source>
</evidence>
<feature type="transmembrane region" description="Helical" evidence="9">
    <location>
        <begin position="122"/>
        <end position="140"/>
    </location>
</feature>
<dbReference type="GO" id="GO:0031965">
    <property type="term" value="C:nuclear membrane"/>
    <property type="evidence" value="ECO:0007669"/>
    <property type="project" value="UniProtKB-SubCell"/>
</dbReference>
<evidence type="ECO:0000256" key="4">
    <source>
        <dbReference type="ARBA" id="ARBA00022692"/>
    </source>
</evidence>
<keyword evidence="10" id="KW-1185">Reference proteome</keyword>
<comment type="subcellular location">
    <subcellularLocation>
        <location evidence="1">Nucleus membrane</location>
        <topology evidence="1">Multi-pass membrane protein</topology>
    </subcellularLocation>
</comment>
<dbReference type="InterPro" id="IPR029713">
    <property type="entry name" value="TMEM168"/>
</dbReference>
<keyword evidence="8" id="KW-0539">Nucleus</keyword>
<evidence type="ECO:0000256" key="6">
    <source>
        <dbReference type="ARBA" id="ARBA00023136"/>
    </source>
</evidence>
<feature type="transmembrane region" description="Helical" evidence="9">
    <location>
        <begin position="52"/>
        <end position="72"/>
    </location>
</feature>
<evidence type="ECO:0000256" key="1">
    <source>
        <dbReference type="ARBA" id="ARBA00004232"/>
    </source>
</evidence>